<dbReference type="InterPro" id="IPR000825">
    <property type="entry name" value="SUF_FeS_clus_asmbl_SufBD_core"/>
</dbReference>
<evidence type="ECO:0000313" key="5">
    <source>
        <dbReference type="Proteomes" id="UP000094291"/>
    </source>
</evidence>
<evidence type="ECO:0000259" key="2">
    <source>
        <dbReference type="Pfam" id="PF01458"/>
    </source>
</evidence>
<dbReference type="InterPro" id="IPR055346">
    <property type="entry name" value="Fe-S_cluster_assembly_SufBD"/>
</dbReference>
<dbReference type="PANTHER" id="PTHR43575">
    <property type="entry name" value="PROTEIN ABCI7, CHLOROPLASTIC"/>
    <property type="match status" value="1"/>
</dbReference>
<dbReference type="Pfam" id="PF01458">
    <property type="entry name" value="SUFBD_core"/>
    <property type="match status" value="1"/>
</dbReference>
<dbReference type="PANTHER" id="PTHR43575:SF1">
    <property type="entry name" value="PROTEIN ABCI7, CHLOROPLASTIC"/>
    <property type="match status" value="1"/>
</dbReference>
<dbReference type="AlphaFoldDB" id="A0A1E2V692"/>
<accession>A0A1E2V692</accession>
<reference evidence="4 5" key="1">
    <citation type="submission" date="2016-08" db="EMBL/GenBank/DDBJ databases">
        <authorList>
            <person name="Seilhamer J.J."/>
        </authorList>
    </citation>
    <scope>NUCLEOTIDE SEQUENCE [LARGE SCALE GENOMIC DNA]</scope>
    <source>
        <strain evidence="4 5">PH27A</strain>
    </source>
</reference>
<dbReference type="NCBIfam" id="TIGR01981">
    <property type="entry name" value="sufD"/>
    <property type="match status" value="1"/>
</dbReference>
<feature type="domain" description="SUF system FeS cluster assembly SufBD core" evidence="2">
    <location>
        <begin position="172"/>
        <end position="399"/>
    </location>
</feature>
<dbReference type="InterPro" id="IPR045595">
    <property type="entry name" value="SufBD_N"/>
</dbReference>
<dbReference type="STRING" id="197479.BFW38_01620"/>
<comment type="similarity">
    <text evidence="1">Belongs to the iron-sulfur cluster assembly SufBD family.</text>
</comment>
<dbReference type="InterPro" id="IPR037284">
    <property type="entry name" value="SUF_FeS_clus_asmbl_SufBD_sf"/>
</dbReference>
<feature type="domain" description="SUF system FeS cluster assembly SufBD N-terminal" evidence="3">
    <location>
        <begin position="6"/>
        <end position="162"/>
    </location>
</feature>
<name>A0A1E2V692_9GAMM</name>
<dbReference type="OrthoDB" id="9768262at2"/>
<protein>
    <submittedName>
        <fullName evidence="4">Fe-S cluster assembly protein SufD</fullName>
    </submittedName>
</protein>
<sequence length="441" mass="48697">MNAWADLFQQVNDEATPGWLKSRRIAAFARFEHLGIPTPRDEDWKYTDLKRLNKRQFSMAQTEATVSHTDQAELLDLNAWRIVLVNGVFSPDLSDLSDLPNQVTIEPLSQAITHDQELAGGLVGRLAAIDTDSLTALSHAMAQEGALIRVGSGVVLPRPIQLVYLSTEHESALASWPRIAVVAGPNSQMTIVEQLVGQHASGHYTQRVAELFLEGNAQLTHYLLQTPAEKDLWVGRVHVEQKRDSRYQAFHLNLGGALVRDDFVCELNARGATASLNGLLFGQGRQHLDMHSKVNHNAPNTYSDENYKGILNDRARGVFNGKVIVKRDSQQIEAHQNNANLLLSDQAEMDTKPELEIYADDVKCSHGTTTGQLDENAVFALRARGVDESVARGLLTLAFANQVLDQVTLDAVHDTVEARIAGALPERFNLKGLVLEDQEAQ</sequence>
<proteinExistence type="inferred from homology"/>
<dbReference type="SUPFAM" id="SSF101960">
    <property type="entry name" value="Stabilizer of iron transporter SufD"/>
    <property type="match status" value="1"/>
</dbReference>
<organism evidence="4 5">
    <name type="scientific">Terasakiispira papahanaumokuakeensis</name>
    <dbReference type="NCBI Taxonomy" id="197479"/>
    <lineage>
        <taxon>Bacteria</taxon>
        <taxon>Pseudomonadati</taxon>
        <taxon>Pseudomonadota</taxon>
        <taxon>Gammaproteobacteria</taxon>
        <taxon>Oceanospirillales</taxon>
        <taxon>Terasakiispira</taxon>
    </lineage>
</organism>
<evidence type="ECO:0000259" key="3">
    <source>
        <dbReference type="Pfam" id="PF19295"/>
    </source>
</evidence>
<dbReference type="RefSeq" id="WP_068996818.1">
    <property type="nucleotide sequence ID" value="NZ_MDTQ01000001.1"/>
</dbReference>
<dbReference type="GO" id="GO:0016226">
    <property type="term" value="P:iron-sulfur cluster assembly"/>
    <property type="evidence" value="ECO:0007669"/>
    <property type="project" value="InterPro"/>
</dbReference>
<evidence type="ECO:0000256" key="1">
    <source>
        <dbReference type="ARBA" id="ARBA00043967"/>
    </source>
</evidence>
<dbReference type="EMBL" id="MDTQ01000001">
    <property type="protein sequence ID" value="ODC02433.1"/>
    <property type="molecule type" value="Genomic_DNA"/>
</dbReference>
<comment type="caution">
    <text evidence="4">The sequence shown here is derived from an EMBL/GenBank/DDBJ whole genome shotgun (WGS) entry which is preliminary data.</text>
</comment>
<dbReference type="InterPro" id="IPR011542">
    <property type="entry name" value="SUF_FeS_clus_asmbl_SufD"/>
</dbReference>
<gene>
    <name evidence="4" type="ORF">BFW38_01620</name>
</gene>
<keyword evidence="5" id="KW-1185">Reference proteome</keyword>
<dbReference type="Proteomes" id="UP000094291">
    <property type="component" value="Unassembled WGS sequence"/>
</dbReference>
<evidence type="ECO:0000313" key="4">
    <source>
        <dbReference type="EMBL" id="ODC02433.1"/>
    </source>
</evidence>
<dbReference type="Pfam" id="PF19295">
    <property type="entry name" value="SufBD_N"/>
    <property type="match status" value="1"/>
</dbReference>